<dbReference type="EMBL" id="BAABAT010000010">
    <property type="protein sequence ID" value="GAA4250913.1"/>
    <property type="molecule type" value="Genomic_DNA"/>
</dbReference>
<accession>A0ABP8DA01</accession>
<name>A0ABP8DA01_9ACTN</name>
<dbReference type="Proteomes" id="UP001500620">
    <property type="component" value="Unassembled WGS sequence"/>
</dbReference>
<gene>
    <name evidence="1" type="ORF">GCM10022255_041480</name>
</gene>
<dbReference type="RefSeq" id="WP_345128743.1">
    <property type="nucleotide sequence ID" value="NZ_BAABAT010000010.1"/>
</dbReference>
<dbReference type="InterPro" id="IPR036390">
    <property type="entry name" value="WH_DNA-bd_sf"/>
</dbReference>
<protein>
    <recommendedName>
        <fullName evidence="3">Replication-relaxation</fullName>
    </recommendedName>
</protein>
<proteinExistence type="predicted"/>
<dbReference type="InterPro" id="IPR025855">
    <property type="entry name" value="Replic_Relax"/>
</dbReference>
<dbReference type="Pfam" id="PF13814">
    <property type="entry name" value="Replic_Relax"/>
    <property type="match status" value="1"/>
</dbReference>
<organism evidence="1 2">
    <name type="scientific">Dactylosporangium darangshiense</name>
    <dbReference type="NCBI Taxonomy" id="579108"/>
    <lineage>
        <taxon>Bacteria</taxon>
        <taxon>Bacillati</taxon>
        <taxon>Actinomycetota</taxon>
        <taxon>Actinomycetes</taxon>
        <taxon>Micromonosporales</taxon>
        <taxon>Micromonosporaceae</taxon>
        <taxon>Dactylosporangium</taxon>
    </lineage>
</organism>
<evidence type="ECO:0000313" key="2">
    <source>
        <dbReference type="Proteomes" id="UP001500620"/>
    </source>
</evidence>
<sequence length="274" mass="31461">MTEKLMRVQAKLTARDFTLLGWLADHGVLTSFQIAQALFPSVNFAQRRLRTLLQEDLVDRFRPQRQDGGSYPYHYVLGQLGADVISAQRGDDPPRRDQARKRRWYLTNRANLPHLLGINDFFTQLAGYARTHPDAALERWWPARRCQERGAFAEPGVTEVHQLVYAPRIRPDGHGIWVEADRDLPFFLEYDTGTEPLSMLVDKLSGYAEMAGVTGHRWPVLFSLHSPLRERHLHQQLTANGVRYPVATAVRGNPAGAVWWRHRREGPLTRLIDI</sequence>
<keyword evidence="2" id="KW-1185">Reference proteome</keyword>
<comment type="caution">
    <text evidence="1">The sequence shown here is derived from an EMBL/GenBank/DDBJ whole genome shotgun (WGS) entry which is preliminary data.</text>
</comment>
<dbReference type="SUPFAM" id="SSF46785">
    <property type="entry name" value="Winged helix' DNA-binding domain"/>
    <property type="match status" value="1"/>
</dbReference>
<evidence type="ECO:0008006" key="3">
    <source>
        <dbReference type="Google" id="ProtNLM"/>
    </source>
</evidence>
<evidence type="ECO:0000313" key="1">
    <source>
        <dbReference type="EMBL" id="GAA4250913.1"/>
    </source>
</evidence>
<reference evidence="2" key="1">
    <citation type="journal article" date="2019" name="Int. J. Syst. Evol. Microbiol.">
        <title>The Global Catalogue of Microorganisms (GCM) 10K type strain sequencing project: providing services to taxonomists for standard genome sequencing and annotation.</title>
        <authorList>
            <consortium name="The Broad Institute Genomics Platform"/>
            <consortium name="The Broad Institute Genome Sequencing Center for Infectious Disease"/>
            <person name="Wu L."/>
            <person name="Ma J."/>
        </authorList>
    </citation>
    <scope>NUCLEOTIDE SEQUENCE [LARGE SCALE GENOMIC DNA]</scope>
    <source>
        <strain evidence="2">JCM 17441</strain>
    </source>
</reference>